<name>A0A1B0Z1J9_9PROT</name>
<accession>A0A1B0Z1J9</accession>
<sequence length="36" mass="4016">MTIPDMIEKITSAWNSCGFKTKAIIVISVAFLLFIL</sequence>
<keyword evidence="1" id="KW-0472">Membrane</keyword>
<dbReference type="EMBL" id="KT997797">
    <property type="protein sequence ID" value="ANO58067.1"/>
    <property type="molecule type" value="Genomic_DNA"/>
</dbReference>
<evidence type="ECO:0000313" key="2">
    <source>
        <dbReference type="EMBL" id="ANO58067.1"/>
    </source>
</evidence>
<feature type="transmembrane region" description="Helical" evidence="1">
    <location>
        <begin position="12"/>
        <end position="35"/>
    </location>
</feature>
<keyword evidence="1" id="KW-1133">Transmembrane helix</keyword>
<reference evidence="2" key="1">
    <citation type="submission" date="2015-11" db="EMBL/GenBank/DDBJ databases">
        <title>Genomes of Abundant and Widespread Viruses from the Deep Ocean.</title>
        <authorList>
            <person name="Mizuno C.M."/>
            <person name="Ghai R."/>
            <person name="Saghai A."/>
            <person name="Lopez-Garcia P."/>
            <person name="Rodriguez-Valera F."/>
        </authorList>
    </citation>
    <scope>NUCLEOTIDE SEQUENCE</scope>
</reference>
<protein>
    <submittedName>
        <fullName evidence="2">Uncharacterized protein</fullName>
    </submittedName>
</protein>
<organism evidence="2">
    <name type="scientific">uncultured Alphaproteobacteria bacterium</name>
    <dbReference type="NCBI Taxonomy" id="91750"/>
    <lineage>
        <taxon>Bacteria</taxon>
        <taxon>Pseudomonadati</taxon>
        <taxon>Pseudomonadota</taxon>
        <taxon>Alphaproteobacteria</taxon>
        <taxon>environmental samples</taxon>
    </lineage>
</organism>
<evidence type="ECO:0000256" key="1">
    <source>
        <dbReference type="SAM" id="Phobius"/>
    </source>
</evidence>
<keyword evidence="1" id="KW-0812">Transmembrane</keyword>
<dbReference type="AlphaFoldDB" id="A0A1B0Z1J9"/>
<proteinExistence type="predicted"/>